<comment type="caution">
    <text evidence="1">The sequence shown here is derived from an EMBL/GenBank/DDBJ whole genome shotgun (WGS) entry which is preliminary data.</text>
</comment>
<dbReference type="Proteomes" id="UP000788993">
    <property type="component" value="Unassembled WGS sequence"/>
</dbReference>
<dbReference type="AlphaFoldDB" id="A0A9P8T3V6"/>
<dbReference type="EMBL" id="JAEUBD010001178">
    <property type="protein sequence ID" value="KAH3665298.1"/>
    <property type="molecule type" value="Genomic_DNA"/>
</dbReference>
<name>A0A9P8T3V6_9ASCO</name>
<keyword evidence="2" id="KW-1185">Reference proteome</keyword>
<gene>
    <name evidence="1" type="ORF">OGATHE_004114</name>
</gene>
<proteinExistence type="predicted"/>
<evidence type="ECO:0000313" key="1">
    <source>
        <dbReference type="EMBL" id="KAH3665298.1"/>
    </source>
</evidence>
<organism evidence="1 2">
    <name type="scientific">Ogataea polymorpha</name>
    <dbReference type="NCBI Taxonomy" id="460523"/>
    <lineage>
        <taxon>Eukaryota</taxon>
        <taxon>Fungi</taxon>
        <taxon>Dikarya</taxon>
        <taxon>Ascomycota</taxon>
        <taxon>Saccharomycotina</taxon>
        <taxon>Pichiomycetes</taxon>
        <taxon>Pichiales</taxon>
        <taxon>Pichiaceae</taxon>
        <taxon>Ogataea</taxon>
    </lineage>
</organism>
<reference evidence="1" key="1">
    <citation type="journal article" date="2021" name="Open Biol.">
        <title>Shared evolutionary footprints suggest mitochondrial oxidative damage underlies multiple complex I losses in fungi.</title>
        <authorList>
            <person name="Schikora-Tamarit M.A."/>
            <person name="Marcet-Houben M."/>
            <person name="Nosek J."/>
            <person name="Gabaldon T."/>
        </authorList>
    </citation>
    <scope>NUCLEOTIDE SEQUENCE</scope>
    <source>
        <strain evidence="1">NCAIM Y.01608</strain>
    </source>
</reference>
<accession>A0A9P8T3V6</accession>
<evidence type="ECO:0000313" key="2">
    <source>
        <dbReference type="Proteomes" id="UP000788993"/>
    </source>
</evidence>
<reference evidence="1" key="2">
    <citation type="submission" date="2021-01" db="EMBL/GenBank/DDBJ databases">
        <authorList>
            <person name="Schikora-Tamarit M.A."/>
        </authorList>
    </citation>
    <scope>NUCLEOTIDE SEQUENCE</scope>
    <source>
        <strain evidence="1">NCAIM Y.01608</strain>
    </source>
</reference>
<sequence length="711" mass="75667">MVSGVLNCTEDAAILTAEAQLDVAQVFQDVVDNSVAGHFDSKNGTASIDSDYSGAFIKLGGCENRVRRNPIQEDLFAGFQIVQMDETELGQHIDNAVLIGHMNGHWEVICNLCREKDIGRFLGEHWGTFLVVDLQNMEISSIDGSGGTCKQLSIDRRVLELELGKGTHMALDWLRDVSCLGIELDVADYSSVFLCNTAKRKPREIVVGDQVGQLAVGQRDVSSGQLDRPVFCAVKHSPGIDGRRGDEADGGVVEPAPEYHRLAHDVGLESLFGGEIENLERGTVCPQRNDVLGGVHDDRVGAHGFPGDLVVVFQVDDGDGIARFRCFSTANIVVRLERSCHEIEGLRGDAQRGQLTNVNKIDWRVFRHSPRVNPIKFEELLAMGEETRNVDDLSFCRRENQKGENWSASLARDQVNNVEVNRLTLSSNGLVVQVVEVARQALVESGGVTDGKVTFWGDSPTSSVDSTCLWWRTVELELSVSDDRSDSSLGVSQDTVLKDHGKSLVALAGGWDRGRVASSGSAGGLDLAVGDLGSHGGGACGCGGSLNLAVTDLCHDGSSFRSGGGGLDLAVTDLRNHGSGGFRGRLRSGGGGLNLAIPNLGNHRSGGFRGRLGSGGGGLNLAVTDLRDNSSSGCRSSSSLDLAITDLGNDVSLGLCPGGTGDLVDSNTEGLGVVSGCTLKGSRRGQGGPWFRWNVSSDSTRSEDGSREFHV</sequence>
<protein>
    <submittedName>
        <fullName evidence="1">Uncharacterized protein</fullName>
    </submittedName>
</protein>